<dbReference type="SUPFAM" id="SSF56672">
    <property type="entry name" value="DNA/RNA polymerases"/>
    <property type="match status" value="1"/>
</dbReference>
<feature type="domain" description="Reverse transcriptase" evidence="1">
    <location>
        <begin position="433"/>
        <end position="712"/>
    </location>
</feature>
<evidence type="ECO:0000313" key="2">
    <source>
        <dbReference type="EMBL" id="GMJ02397.1"/>
    </source>
</evidence>
<evidence type="ECO:0000313" key="3">
    <source>
        <dbReference type="Proteomes" id="UP001165190"/>
    </source>
</evidence>
<dbReference type="PROSITE" id="PS50878">
    <property type="entry name" value="RT_POL"/>
    <property type="match status" value="1"/>
</dbReference>
<dbReference type="CDD" id="cd01650">
    <property type="entry name" value="RT_nLTR_like"/>
    <property type="match status" value="1"/>
</dbReference>
<sequence length="1179" mass="134786">MERVRKRCGFHNGIDVEANGRSGGLSLGWKNSVQVTLRSFSARHIDFIIKDDSAGFSWRCTGIYGNPEAHRRHETWDLLKCLNDSPDMPWVILGDFNEILLASEKHGGLQRSQRQMDQFRNALEECELGDIGSNGPWFTWEKGRRSESNMRVRLDRGVANNLWLQCFPEFDLHHLPHSISDHCPILLDTMARSHSSNKVWHFRFEASWLLEESCEATVRELWNVQKDDFLDKLDHVTSGLDAWFKRTKKAKKLTVEMLNQKLDRLNELAPSDEVLGDIVDTKLELNLEKDKDELYWEQRARSNWLQFGDRNTTYFHRSATQRKKKNKVSWLDDGNNSMTTDEGKMGEIAREYFTSLFNSKGVGDCGEILSGINRCITYEMNSALEREFTKDEVFAALNSMSLLKAAGADGLGVVFYKRFWKIVGDEVALFCIKVLKGEYQLDRINHTRIVLIPKVDDPSSMSNFRPISLCNVIYKIISKVLVIRFQDVLPVCIDEAQSAFVPGRLITDNVLAAFEILHSLRNKRQCKKSYFALKLDMSKAYDRVEWDFLDVVMRRMGFSDLWVSRIMKCVSTVTYSVVLNGNVGQSFRPSRGLRQGDPLSPFLFLICSEGLSSLLRKNEDYVGVRITRSAPRVSHLFFADDSLIFGECSARGARKIQDLLLTYASCSGQLVNFDKSAIFFSSNTGDDEKADVRRVLGITQGFNPEKYLGLPIIVGRNRKKAFSVLKDKSLAWISNWCAKFLSQGGKEVLIKAVLQAIPVYTMSCFLLPKSFCQELEQIFANFWWQNSKDKRGIHWCTWSELSKLKEWGGLGFRDLSKFNVALLAKQGWRLLLNPSSLVGRLLRAKYYPSTSFLKACLGHNPSLTWRSIWSAHGLLELGLRWKVGNGGSISVWNDFWLPGNPLHRVTTQAVEGIEFVSDLIDPLSNTWRYDLISSIFSPTEAEQILCIPLPHDSQPDTLVWQGEHTGVYSTRSGYRYLLRPSEGISEWGDLFRKVWNAPCPEKMRIVCWKFIRNFVPTKVNLCIKKVAGDPICNRCYLFPEDVVHVLCECSYASQIWLALQIREPSNASSLSFQDWLYQMFIINGLQHIQTIIIAVYAIWHARNKLVFEGIAIRIEESIAFIRSYCLDLNLTQSRLSSEDIIGPSRWIAPLDPFLKLNVDAGFDPSTKTAYVGVIIRNKS</sequence>
<dbReference type="Proteomes" id="UP001165190">
    <property type="component" value="Unassembled WGS sequence"/>
</dbReference>
<reference evidence="2" key="1">
    <citation type="submission" date="2023-05" db="EMBL/GenBank/DDBJ databases">
        <title>Genome and transcriptome analyses reveal genes involved in the formation of fine ridges on petal epidermal cells in Hibiscus trionum.</title>
        <authorList>
            <person name="Koshimizu S."/>
            <person name="Masuda S."/>
            <person name="Ishii T."/>
            <person name="Shirasu K."/>
            <person name="Hoshino A."/>
            <person name="Arita M."/>
        </authorList>
    </citation>
    <scope>NUCLEOTIDE SEQUENCE</scope>
    <source>
        <strain evidence="2">Hamamatsu line</strain>
    </source>
</reference>
<dbReference type="Pfam" id="PF00078">
    <property type="entry name" value="RVT_1"/>
    <property type="match status" value="1"/>
</dbReference>
<dbReference type="GO" id="GO:0003824">
    <property type="term" value="F:catalytic activity"/>
    <property type="evidence" value="ECO:0007669"/>
    <property type="project" value="InterPro"/>
</dbReference>
<name>A0A9W7MJ10_HIBTR</name>
<dbReference type="EMBL" id="BSYR01000036">
    <property type="protein sequence ID" value="GMJ02397.1"/>
    <property type="molecule type" value="Genomic_DNA"/>
</dbReference>
<dbReference type="PANTHER" id="PTHR33116:SF86">
    <property type="entry name" value="REVERSE TRANSCRIPTASE DOMAIN-CONTAINING PROTEIN"/>
    <property type="match status" value="1"/>
</dbReference>
<dbReference type="OrthoDB" id="1001505at2759"/>
<dbReference type="Pfam" id="PF03372">
    <property type="entry name" value="Exo_endo_phos"/>
    <property type="match status" value="1"/>
</dbReference>
<keyword evidence="3" id="KW-1185">Reference proteome</keyword>
<gene>
    <name evidence="2" type="ORF">HRI_003908900</name>
</gene>
<protein>
    <recommendedName>
        <fullName evidence="1">Reverse transcriptase domain-containing protein</fullName>
    </recommendedName>
</protein>
<evidence type="ECO:0000259" key="1">
    <source>
        <dbReference type="PROSITE" id="PS50878"/>
    </source>
</evidence>
<dbReference type="Pfam" id="PF13966">
    <property type="entry name" value="zf-RVT"/>
    <property type="match status" value="1"/>
</dbReference>
<dbReference type="InterPro" id="IPR005135">
    <property type="entry name" value="Endo/exonuclease/phosphatase"/>
</dbReference>
<dbReference type="InterPro" id="IPR026960">
    <property type="entry name" value="RVT-Znf"/>
</dbReference>
<dbReference type="SUPFAM" id="SSF56219">
    <property type="entry name" value="DNase I-like"/>
    <property type="match status" value="1"/>
</dbReference>
<dbReference type="InterPro" id="IPR000477">
    <property type="entry name" value="RT_dom"/>
</dbReference>
<organism evidence="2 3">
    <name type="scientific">Hibiscus trionum</name>
    <name type="common">Flower of an hour</name>
    <dbReference type="NCBI Taxonomy" id="183268"/>
    <lineage>
        <taxon>Eukaryota</taxon>
        <taxon>Viridiplantae</taxon>
        <taxon>Streptophyta</taxon>
        <taxon>Embryophyta</taxon>
        <taxon>Tracheophyta</taxon>
        <taxon>Spermatophyta</taxon>
        <taxon>Magnoliopsida</taxon>
        <taxon>eudicotyledons</taxon>
        <taxon>Gunneridae</taxon>
        <taxon>Pentapetalae</taxon>
        <taxon>rosids</taxon>
        <taxon>malvids</taxon>
        <taxon>Malvales</taxon>
        <taxon>Malvaceae</taxon>
        <taxon>Malvoideae</taxon>
        <taxon>Hibiscus</taxon>
    </lineage>
</organism>
<dbReference type="Gene3D" id="3.60.10.10">
    <property type="entry name" value="Endonuclease/exonuclease/phosphatase"/>
    <property type="match status" value="1"/>
</dbReference>
<proteinExistence type="predicted"/>
<dbReference type="PANTHER" id="PTHR33116">
    <property type="entry name" value="REVERSE TRANSCRIPTASE ZINC-BINDING DOMAIN-CONTAINING PROTEIN-RELATED-RELATED"/>
    <property type="match status" value="1"/>
</dbReference>
<dbReference type="InterPro" id="IPR043502">
    <property type="entry name" value="DNA/RNA_pol_sf"/>
</dbReference>
<dbReference type="AlphaFoldDB" id="A0A9W7MJ10"/>
<comment type="caution">
    <text evidence="2">The sequence shown here is derived from an EMBL/GenBank/DDBJ whole genome shotgun (WGS) entry which is preliminary data.</text>
</comment>
<dbReference type="InterPro" id="IPR036691">
    <property type="entry name" value="Endo/exonu/phosph_ase_sf"/>
</dbReference>
<accession>A0A9W7MJ10</accession>